<dbReference type="SUPFAM" id="SSF53850">
    <property type="entry name" value="Periplasmic binding protein-like II"/>
    <property type="match status" value="1"/>
</dbReference>
<evidence type="ECO:0000313" key="3">
    <source>
        <dbReference type="EMBL" id="OZI25293.1"/>
    </source>
</evidence>
<dbReference type="PIRSF" id="PIRSF017082">
    <property type="entry name" value="YflP"/>
    <property type="match status" value="1"/>
</dbReference>
<dbReference type="EMBL" id="NEVK01000003">
    <property type="protein sequence ID" value="OZI25293.1"/>
    <property type="molecule type" value="Genomic_DNA"/>
</dbReference>
<feature type="signal peptide" evidence="2">
    <location>
        <begin position="1"/>
        <end position="20"/>
    </location>
</feature>
<evidence type="ECO:0000313" key="4">
    <source>
        <dbReference type="Proteomes" id="UP000216947"/>
    </source>
</evidence>
<comment type="similarity">
    <text evidence="1">Belongs to the UPF0065 (bug) family.</text>
</comment>
<dbReference type="InterPro" id="IPR005064">
    <property type="entry name" value="BUG"/>
</dbReference>
<dbReference type="PANTHER" id="PTHR42928">
    <property type="entry name" value="TRICARBOXYLATE-BINDING PROTEIN"/>
    <property type="match status" value="1"/>
</dbReference>
<comment type="caution">
    <text evidence="3">The sequence shown here is derived from an EMBL/GenBank/DDBJ whole genome shotgun (WGS) entry which is preliminary data.</text>
</comment>
<evidence type="ECO:0000256" key="1">
    <source>
        <dbReference type="ARBA" id="ARBA00006987"/>
    </source>
</evidence>
<dbReference type="AlphaFoldDB" id="A0A261RLV9"/>
<proteinExistence type="inferred from homology"/>
<dbReference type="Gene3D" id="3.40.190.10">
    <property type="entry name" value="Periplasmic binding protein-like II"/>
    <property type="match status" value="1"/>
</dbReference>
<dbReference type="PANTHER" id="PTHR42928:SF5">
    <property type="entry name" value="BLR1237 PROTEIN"/>
    <property type="match status" value="1"/>
</dbReference>
<protein>
    <submittedName>
        <fullName evidence="3">LacI family transcriptional regulator</fullName>
    </submittedName>
</protein>
<feature type="chain" id="PRO_5012401834" evidence="2">
    <location>
        <begin position="21"/>
        <end position="317"/>
    </location>
</feature>
<accession>A0A261RLV9</accession>
<dbReference type="CDD" id="cd13578">
    <property type="entry name" value="PBP2_Bug27"/>
    <property type="match status" value="1"/>
</dbReference>
<gene>
    <name evidence="3" type="ORF">CAL19_04750</name>
</gene>
<dbReference type="InterPro" id="IPR042100">
    <property type="entry name" value="Bug_dom1"/>
</dbReference>
<dbReference type="Proteomes" id="UP000216947">
    <property type="component" value="Unassembled WGS sequence"/>
</dbReference>
<keyword evidence="4" id="KW-1185">Reference proteome</keyword>
<evidence type="ECO:0000256" key="2">
    <source>
        <dbReference type="SAM" id="SignalP"/>
    </source>
</evidence>
<dbReference type="Gene3D" id="3.40.190.150">
    <property type="entry name" value="Bordetella uptake gene, domain 1"/>
    <property type="match status" value="1"/>
</dbReference>
<sequence length="317" mass="33177">MVRFAAVAAVCSIACAPAWSANYPERPVKLVVPQSPGGASDVLARLLAKGLSQAWGQSVVVENKAGAGGNIGLEAVAKSPGDGYTLLFTYEGTQAINVSLRQLPFDPVKDFTPIAAVATVPFIVTVNKDIPVASFQEFVSLARSKPMTFGSAGSGTVNHLLGEMVNHVADTGLTHVPYKGAAPALTDLIGGRIDAVFTSVPSIAAHVESGSVRALAISSKSRSTRFPDLPTIAESGYPGFDVSPWFAVFGPAGIPGDVVQKINRDVGQVLADPEFRRNLAEQAAEPLQTTPEQLASMLQDDIRKWAAVVQKSGARAD</sequence>
<keyword evidence="2" id="KW-0732">Signal</keyword>
<reference evidence="4" key="1">
    <citation type="submission" date="2017-05" db="EMBL/GenBank/DDBJ databases">
        <title>Complete and WGS of Bordetella genogroups.</title>
        <authorList>
            <person name="Spilker T."/>
            <person name="Lipuma J."/>
        </authorList>
    </citation>
    <scope>NUCLEOTIDE SEQUENCE [LARGE SCALE GENOMIC DNA]</scope>
    <source>
        <strain evidence="4">AU18089</strain>
    </source>
</reference>
<organism evidence="3 4">
    <name type="scientific">Bordetella genomosp. 7</name>
    <dbReference type="NCBI Taxonomy" id="1416805"/>
    <lineage>
        <taxon>Bacteria</taxon>
        <taxon>Pseudomonadati</taxon>
        <taxon>Pseudomonadota</taxon>
        <taxon>Betaproteobacteria</taxon>
        <taxon>Burkholderiales</taxon>
        <taxon>Alcaligenaceae</taxon>
        <taxon>Bordetella</taxon>
    </lineage>
</organism>
<name>A0A261RLV9_9BORD</name>
<dbReference type="Pfam" id="PF03401">
    <property type="entry name" value="TctC"/>
    <property type="match status" value="1"/>
</dbReference>